<dbReference type="GO" id="GO:0009245">
    <property type="term" value="P:lipid A biosynthetic process"/>
    <property type="evidence" value="ECO:0007669"/>
    <property type="project" value="UniProtKB-KW"/>
</dbReference>
<evidence type="ECO:0000256" key="7">
    <source>
        <dbReference type="ARBA" id="ARBA00048975"/>
    </source>
</evidence>
<evidence type="ECO:0000256" key="5">
    <source>
        <dbReference type="ARBA" id="ARBA00022679"/>
    </source>
</evidence>
<keyword evidence="2" id="KW-0444">Lipid biosynthesis</keyword>
<dbReference type="InterPro" id="IPR003835">
    <property type="entry name" value="Glyco_trans_19"/>
</dbReference>
<evidence type="ECO:0000256" key="4">
    <source>
        <dbReference type="ARBA" id="ARBA00022676"/>
    </source>
</evidence>
<comment type="catalytic activity">
    <reaction evidence="7">
        <text>a lipid X + a UDP-2-N,3-O-bis[(3R)-3-hydroxyacyl]-alpha-D-glucosamine = a lipid A disaccharide + UDP + H(+)</text>
        <dbReference type="Rhea" id="RHEA:67828"/>
        <dbReference type="ChEBI" id="CHEBI:15378"/>
        <dbReference type="ChEBI" id="CHEBI:58223"/>
        <dbReference type="ChEBI" id="CHEBI:137748"/>
        <dbReference type="ChEBI" id="CHEBI:176338"/>
        <dbReference type="ChEBI" id="CHEBI:176343"/>
        <dbReference type="EC" id="2.4.1.182"/>
    </reaction>
</comment>
<gene>
    <name evidence="8" type="ORF">METZ01_LOCUS471374</name>
</gene>
<dbReference type="GO" id="GO:0005543">
    <property type="term" value="F:phospholipid binding"/>
    <property type="evidence" value="ECO:0007669"/>
    <property type="project" value="TreeGrafter"/>
</dbReference>
<evidence type="ECO:0000256" key="6">
    <source>
        <dbReference type="ARBA" id="ARBA00023098"/>
    </source>
</evidence>
<dbReference type="Pfam" id="PF02684">
    <property type="entry name" value="LpxB"/>
    <property type="match status" value="1"/>
</dbReference>
<name>A0A383BFF6_9ZZZZ</name>
<dbReference type="PANTHER" id="PTHR30372">
    <property type="entry name" value="LIPID-A-DISACCHARIDE SYNTHASE"/>
    <property type="match status" value="1"/>
</dbReference>
<organism evidence="8">
    <name type="scientific">marine metagenome</name>
    <dbReference type="NCBI Taxonomy" id="408172"/>
    <lineage>
        <taxon>unclassified sequences</taxon>
        <taxon>metagenomes</taxon>
        <taxon>ecological metagenomes</taxon>
    </lineage>
</organism>
<sequence>MKKIFILTGEPSGDKLASSVISKLKVLEPNIEYLSVGGTHLNSLGIKSIFDLKEITYIGFTSVLLNIFKIRNRINKTVDEIIKFNPNILFSVDSPDFTLRVAERVKKINNNIKTVHYVAPQVWIWRQGRVKKIKKFIDHILLLFNFEKKYFDKENITNSFVGHPLLEKQT</sequence>
<keyword evidence="4" id="KW-0328">Glycosyltransferase</keyword>
<proteinExistence type="predicted"/>
<dbReference type="PANTHER" id="PTHR30372:SF4">
    <property type="entry name" value="LIPID-A-DISACCHARIDE SYNTHASE, MITOCHONDRIAL-RELATED"/>
    <property type="match status" value="1"/>
</dbReference>
<accession>A0A383BFF6</accession>
<evidence type="ECO:0000256" key="2">
    <source>
        <dbReference type="ARBA" id="ARBA00022516"/>
    </source>
</evidence>
<keyword evidence="6" id="KW-0443">Lipid metabolism</keyword>
<keyword evidence="5" id="KW-0808">Transferase</keyword>
<feature type="non-terminal residue" evidence="8">
    <location>
        <position position="170"/>
    </location>
</feature>
<dbReference type="AlphaFoldDB" id="A0A383BFF6"/>
<protein>
    <recommendedName>
        <fullName evidence="1">lipid-A-disaccharide synthase</fullName>
        <ecNumber evidence="1">2.4.1.182</ecNumber>
    </recommendedName>
</protein>
<dbReference type="SUPFAM" id="SSF53756">
    <property type="entry name" value="UDP-Glycosyltransferase/glycogen phosphorylase"/>
    <property type="match status" value="1"/>
</dbReference>
<evidence type="ECO:0000256" key="1">
    <source>
        <dbReference type="ARBA" id="ARBA00012687"/>
    </source>
</evidence>
<dbReference type="EC" id="2.4.1.182" evidence="1"/>
<evidence type="ECO:0000313" key="8">
    <source>
        <dbReference type="EMBL" id="SVE18520.1"/>
    </source>
</evidence>
<keyword evidence="3" id="KW-0441">Lipid A biosynthesis</keyword>
<evidence type="ECO:0000256" key="3">
    <source>
        <dbReference type="ARBA" id="ARBA00022556"/>
    </source>
</evidence>
<dbReference type="GO" id="GO:0016020">
    <property type="term" value="C:membrane"/>
    <property type="evidence" value="ECO:0007669"/>
    <property type="project" value="GOC"/>
</dbReference>
<dbReference type="EMBL" id="UINC01199881">
    <property type="protein sequence ID" value="SVE18520.1"/>
    <property type="molecule type" value="Genomic_DNA"/>
</dbReference>
<dbReference type="GO" id="GO:0008915">
    <property type="term" value="F:lipid-A-disaccharide synthase activity"/>
    <property type="evidence" value="ECO:0007669"/>
    <property type="project" value="UniProtKB-EC"/>
</dbReference>
<reference evidence="8" key="1">
    <citation type="submission" date="2018-05" db="EMBL/GenBank/DDBJ databases">
        <authorList>
            <person name="Lanie J.A."/>
            <person name="Ng W.-L."/>
            <person name="Kazmierczak K.M."/>
            <person name="Andrzejewski T.M."/>
            <person name="Davidsen T.M."/>
            <person name="Wayne K.J."/>
            <person name="Tettelin H."/>
            <person name="Glass J.I."/>
            <person name="Rusch D."/>
            <person name="Podicherti R."/>
            <person name="Tsui H.-C.T."/>
            <person name="Winkler M.E."/>
        </authorList>
    </citation>
    <scope>NUCLEOTIDE SEQUENCE</scope>
</reference>